<dbReference type="EMBL" id="AFVJ01000025">
    <property type="protein sequence ID" value="EGS29057.1"/>
    <property type="molecule type" value="Genomic_DNA"/>
</dbReference>
<evidence type="ECO:0000313" key="2">
    <source>
        <dbReference type="Proteomes" id="UP000005055"/>
    </source>
</evidence>
<keyword evidence="2" id="KW-1185">Reference proteome</keyword>
<sequence>MLRCIKTKQKHLYNNHYLIKNSDEEIRLLHSKIIKTRLLKENQMSIIHFNECLRLIKENKTISQVSNIIKFQPKTIKRLLKISTTDKGDFVKKFKKVCPSCDNYINYVNYLDFNLLAEHLIFYKSKRTILHSKTIQDKWKSFVKFWNNEVKYFRENRFSKDFTKKSYKSFC</sequence>
<name>F9QDV8_9BACT</name>
<protein>
    <submittedName>
        <fullName evidence="1">Uncharacterized protein</fullName>
    </submittedName>
</protein>
<comment type="caution">
    <text evidence="1">The sequence shown here is derived from an EMBL/GenBank/DDBJ whole genome shotgun (WGS) entry which is preliminary data.</text>
</comment>
<evidence type="ECO:0000313" key="1">
    <source>
        <dbReference type="EMBL" id="EGS29057.1"/>
    </source>
</evidence>
<dbReference type="STRING" id="1034808.GIG_02918"/>
<dbReference type="Proteomes" id="UP000005055">
    <property type="component" value="Unassembled WGS sequence"/>
</dbReference>
<organism evidence="1 2">
    <name type="scientific">Mycoplasmopsis anatis 1340</name>
    <dbReference type="NCBI Taxonomy" id="1034808"/>
    <lineage>
        <taxon>Bacteria</taxon>
        <taxon>Bacillati</taxon>
        <taxon>Mycoplasmatota</taxon>
        <taxon>Mycoplasmoidales</taxon>
        <taxon>Metamycoplasmataceae</taxon>
        <taxon>Mycoplasmopsis</taxon>
    </lineage>
</organism>
<proteinExistence type="predicted"/>
<reference evidence="1 2" key="1">
    <citation type="journal article" date="2011" name="J. Bacteriol.">
        <title>Genome Sequence of Duck Pathogen Mycoplasma anatis Strain 1340.</title>
        <authorList>
            <person name="Guo Z."/>
            <person name="Chen P."/>
            <person name="Ren P."/>
            <person name="Kuang S."/>
            <person name="Zhou Z."/>
            <person name="Li Z."/>
            <person name="Liu M."/>
            <person name="Shi D."/>
            <person name="Xiao Y."/>
            <person name="Wang X."/>
            <person name="Zhou R."/>
            <person name="Jin H."/>
            <person name="Bi D."/>
        </authorList>
    </citation>
    <scope>NUCLEOTIDE SEQUENCE [LARGE SCALE GENOMIC DNA]</scope>
    <source>
        <strain evidence="1 2">1340</strain>
    </source>
</reference>
<dbReference type="AlphaFoldDB" id="F9QDV8"/>
<gene>
    <name evidence="1" type="ORF">GIG_02918</name>
</gene>
<accession>F9QDV8</accession>